<dbReference type="GO" id="GO:0000977">
    <property type="term" value="F:RNA polymerase II transcription regulatory region sequence-specific DNA binding"/>
    <property type="evidence" value="ECO:0007669"/>
    <property type="project" value="TreeGrafter"/>
</dbReference>
<dbReference type="InterPro" id="IPR046347">
    <property type="entry name" value="bZIP_sf"/>
</dbReference>
<dbReference type="GO" id="GO:0000981">
    <property type="term" value="F:DNA-binding transcription factor activity, RNA polymerase II-specific"/>
    <property type="evidence" value="ECO:0007669"/>
    <property type="project" value="TreeGrafter"/>
</dbReference>
<dbReference type="EMBL" id="BPWL01000001">
    <property type="protein sequence ID" value="GJJ06262.1"/>
    <property type="molecule type" value="Genomic_DNA"/>
</dbReference>
<feature type="compositionally biased region" description="Basic and acidic residues" evidence="7">
    <location>
        <begin position="61"/>
        <end position="71"/>
    </location>
</feature>
<reference evidence="9" key="1">
    <citation type="submission" date="2021-10" db="EMBL/GenBank/DDBJ databases">
        <title>De novo Genome Assembly of Clathrus columnatus (Basidiomycota, Fungi) Using Illumina and Nanopore Sequence Data.</title>
        <authorList>
            <person name="Ogiso-Tanaka E."/>
            <person name="Itagaki H."/>
            <person name="Hosoya T."/>
            <person name="Hosaka K."/>
        </authorList>
    </citation>
    <scope>NUCLEOTIDE SEQUENCE</scope>
    <source>
        <strain evidence="9">MO-923</strain>
    </source>
</reference>
<feature type="region of interest" description="Disordered" evidence="7">
    <location>
        <begin position="113"/>
        <end position="135"/>
    </location>
</feature>
<accession>A0AAV4ZYH0</accession>
<sequence>MKRTSPSPSYVDPSSLSLPSPLSDDIDVSSPAPAASSSSINTPASAATPSTSTQSSRKRPRTETSPEEKREARAHRNRIAAQNSRDRRKAQFTQLEERVQALQRENEQLRAELQRERERRDNAEKEKENAELKERVKSLEQAWEPVLKAFQSQGLPSSLFAPKSSSSSQSPDPKPDPPTTTFPVFIESPPVLPLTPLSVATASSTVYNQPGLNDSSIRHLARVAGVPAADGSTHSPALSTLDLDAPFIVPQEVFDNSSHTTTDNRIEHWFSQMLSSNRDGSTSDAIATSPSAGLSFTDHCSKSQQYLEPGTPTSSTPSLTPLDFSSGSIPGDGFNLGLGDDMDMVMEMDRLLDLLPETIDNSCPSNPSNEEFQDLLASVLDDSTVVESREWSSNPHLGTPLSVSEENTTSLVVQ</sequence>
<dbReference type="SUPFAM" id="SSF57959">
    <property type="entry name" value="Leucine zipper domain"/>
    <property type="match status" value="1"/>
</dbReference>
<keyword evidence="5" id="KW-0539">Nucleus</keyword>
<feature type="compositionally biased region" description="Low complexity" evidence="7">
    <location>
        <begin position="1"/>
        <end position="55"/>
    </location>
</feature>
<evidence type="ECO:0000256" key="5">
    <source>
        <dbReference type="ARBA" id="ARBA00023242"/>
    </source>
</evidence>
<organism evidence="9 10">
    <name type="scientific">Clathrus columnatus</name>
    <dbReference type="NCBI Taxonomy" id="1419009"/>
    <lineage>
        <taxon>Eukaryota</taxon>
        <taxon>Fungi</taxon>
        <taxon>Dikarya</taxon>
        <taxon>Basidiomycota</taxon>
        <taxon>Agaricomycotina</taxon>
        <taxon>Agaricomycetes</taxon>
        <taxon>Phallomycetidae</taxon>
        <taxon>Phallales</taxon>
        <taxon>Clathraceae</taxon>
        <taxon>Clathrus</taxon>
    </lineage>
</organism>
<proteinExistence type="predicted"/>
<evidence type="ECO:0000313" key="10">
    <source>
        <dbReference type="Proteomes" id="UP001050691"/>
    </source>
</evidence>
<dbReference type="PROSITE" id="PS50217">
    <property type="entry name" value="BZIP"/>
    <property type="match status" value="1"/>
</dbReference>
<dbReference type="PANTHER" id="PTHR46542">
    <property type="entry name" value="X-BOX BINDING PROTEIN 1"/>
    <property type="match status" value="1"/>
</dbReference>
<feature type="region of interest" description="Disordered" evidence="7">
    <location>
        <begin position="157"/>
        <end position="183"/>
    </location>
</feature>
<evidence type="ECO:0000256" key="3">
    <source>
        <dbReference type="ARBA" id="ARBA00023125"/>
    </source>
</evidence>
<name>A0AAV4ZYH0_9AGAM</name>
<feature type="region of interest" description="Disordered" evidence="7">
    <location>
        <begin position="390"/>
        <end position="414"/>
    </location>
</feature>
<keyword evidence="2" id="KW-0805">Transcription regulation</keyword>
<dbReference type="Pfam" id="PF00170">
    <property type="entry name" value="bZIP_1"/>
    <property type="match status" value="1"/>
</dbReference>
<dbReference type="PANTHER" id="PTHR46542:SF1">
    <property type="entry name" value="X-BOX BINDING PROTEIN 1"/>
    <property type="match status" value="1"/>
</dbReference>
<feature type="compositionally biased region" description="Polar residues" evidence="7">
    <location>
        <begin position="391"/>
        <end position="414"/>
    </location>
</feature>
<protein>
    <recommendedName>
        <fullName evidence="6">X-box-binding protein 1</fullName>
    </recommendedName>
</protein>
<dbReference type="Proteomes" id="UP001050691">
    <property type="component" value="Unassembled WGS sequence"/>
</dbReference>
<keyword evidence="10" id="KW-1185">Reference proteome</keyword>
<evidence type="ECO:0000256" key="1">
    <source>
        <dbReference type="ARBA" id="ARBA00022843"/>
    </source>
</evidence>
<evidence type="ECO:0000313" key="9">
    <source>
        <dbReference type="EMBL" id="GJJ06262.1"/>
    </source>
</evidence>
<dbReference type="AlphaFoldDB" id="A0AAV4ZYH0"/>
<dbReference type="CDD" id="cd14812">
    <property type="entry name" value="bZIP_u3"/>
    <property type="match status" value="1"/>
</dbReference>
<evidence type="ECO:0000256" key="7">
    <source>
        <dbReference type="SAM" id="MobiDB-lite"/>
    </source>
</evidence>
<feature type="region of interest" description="Disordered" evidence="7">
    <location>
        <begin position="303"/>
        <end position="326"/>
    </location>
</feature>
<keyword evidence="3" id="KW-0238">DNA-binding</keyword>
<evidence type="ECO:0000256" key="4">
    <source>
        <dbReference type="ARBA" id="ARBA00023163"/>
    </source>
</evidence>
<dbReference type="Gene3D" id="1.20.5.170">
    <property type="match status" value="1"/>
</dbReference>
<feature type="compositionally biased region" description="Low complexity" evidence="7">
    <location>
        <begin position="311"/>
        <end position="322"/>
    </location>
</feature>
<feature type="compositionally biased region" description="Low complexity" evidence="7">
    <location>
        <begin position="157"/>
        <end position="171"/>
    </location>
</feature>
<keyword evidence="4" id="KW-0804">Transcription</keyword>
<gene>
    <name evidence="9" type="ORF">Clacol_000453</name>
</gene>
<feature type="domain" description="BZIP" evidence="8">
    <location>
        <begin position="67"/>
        <end position="119"/>
    </location>
</feature>
<dbReference type="GO" id="GO:0005634">
    <property type="term" value="C:nucleus"/>
    <property type="evidence" value="ECO:0007669"/>
    <property type="project" value="TreeGrafter"/>
</dbReference>
<evidence type="ECO:0000256" key="6">
    <source>
        <dbReference type="ARBA" id="ARBA00040165"/>
    </source>
</evidence>
<dbReference type="InterPro" id="IPR052470">
    <property type="entry name" value="ER_Stress-Reg_TF"/>
</dbReference>
<dbReference type="SMART" id="SM00338">
    <property type="entry name" value="BRLZ"/>
    <property type="match status" value="1"/>
</dbReference>
<evidence type="ECO:0000259" key="8">
    <source>
        <dbReference type="PROSITE" id="PS50217"/>
    </source>
</evidence>
<comment type="caution">
    <text evidence="9">The sequence shown here is derived from an EMBL/GenBank/DDBJ whole genome shotgun (WGS) entry which is preliminary data.</text>
</comment>
<keyword evidence="1" id="KW-0832">Ubl conjugation</keyword>
<evidence type="ECO:0000256" key="2">
    <source>
        <dbReference type="ARBA" id="ARBA00023015"/>
    </source>
</evidence>
<dbReference type="InterPro" id="IPR004827">
    <property type="entry name" value="bZIP"/>
</dbReference>
<feature type="region of interest" description="Disordered" evidence="7">
    <location>
        <begin position="1"/>
        <end position="94"/>
    </location>
</feature>
<dbReference type="PROSITE" id="PS00036">
    <property type="entry name" value="BZIP_BASIC"/>
    <property type="match status" value="1"/>
</dbReference>